<dbReference type="EMBL" id="FNIC01000004">
    <property type="protein sequence ID" value="SDN73930.1"/>
    <property type="molecule type" value="Genomic_DNA"/>
</dbReference>
<keyword evidence="6 7" id="KW-0503">Monooxygenase</keyword>
<dbReference type="GO" id="GO:0004497">
    <property type="term" value="F:monooxygenase activity"/>
    <property type="evidence" value="ECO:0007669"/>
    <property type="project" value="UniProtKB-KW"/>
</dbReference>
<dbReference type="Proteomes" id="UP000199004">
    <property type="component" value="Unassembled WGS sequence"/>
</dbReference>
<comment type="similarity">
    <text evidence="1 7">Belongs to the cytochrome P450 family.</text>
</comment>
<dbReference type="STRING" id="1005944.SAMN05192576_2676"/>
<dbReference type="OrthoDB" id="502624at2"/>
<organism evidence="8 9">
    <name type="scientific">Nocardioides szechwanensis</name>
    <dbReference type="NCBI Taxonomy" id="1005944"/>
    <lineage>
        <taxon>Bacteria</taxon>
        <taxon>Bacillati</taxon>
        <taxon>Actinomycetota</taxon>
        <taxon>Actinomycetes</taxon>
        <taxon>Propionibacteriales</taxon>
        <taxon>Nocardioidaceae</taxon>
        <taxon>Nocardioides</taxon>
    </lineage>
</organism>
<sequence length="432" mass="47235">MGILSNVKRRVATRLLARSTRNGIDLRKLRFLPDSITMPLKRDGLDPLPEMAQVRAEAPVKKLAEMFGKGIWLVSGYDEARTLLASGDALSNDLGQFVSQEGRDPSEQIGGLGMTDPPLHTALRRYLTPEFTKHRLARLEPAIERIVDARLDAMAELGPEVDLVDQFAFPIPFEVICELLDLPVDDRARFHSLGAARFDLSQGGAGVFGAAAHTREFLISSVAKQRLDPGEGLIGALLRDHGDELDDVTLGGLADGVFLGGYETSASMLALGTYLLAQHPEGMAVMRTGDDADVDRIVEELLRHLTVVQLAFVRFARDDMEIAGHQVKAGDVLGISLLGANRDPSFTPDPDTFDPLRAPTRHLAFGHGLHRCVGAELARMELRIALRGLARRFPDLRVTDVDGLEFRKLSAVYGVEALPVRLFDDTTAELPV</sequence>
<evidence type="ECO:0000256" key="2">
    <source>
        <dbReference type="ARBA" id="ARBA00022617"/>
    </source>
</evidence>
<keyword evidence="3 7" id="KW-0479">Metal-binding</keyword>
<evidence type="ECO:0000313" key="9">
    <source>
        <dbReference type="Proteomes" id="UP000199004"/>
    </source>
</evidence>
<keyword evidence="9" id="KW-1185">Reference proteome</keyword>
<dbReference type="RefSeq" id="WP_091025307.1">
    <property type="nucleotide sequence ID" value="NZ_BKAE01000013.1"/>
</dbReference>
<dbReference type="PANTHER" id="PTHR46696">
    <property type="entry name" value="P450, PUTATIVE (EUROFUNG)-RELATED"/>
    <property type="match status" value="1"/>
</dbReference>
<evidence type="ECO:0000256" key="3">
    <source>
        <dbReference type="ARBA" id="ARBA00022723"/>
    </source>
</evidence>
<dbReference type="Gene3D" id="1.10.630.10">
    <property type="entry name" value="Cytochrome P450"/>
    <property type="match status" value="1"/>
</dbReference>
<dbReference type="GO" id="GO:0020037">
    <property type="term" value="F:heme binding"/>
    <property type="evidence" value="ECO:0007669"/>
    <property type="project" value="InterPro"/>
</dbReference>
<dbReference type="AlphaFoldDB" id="A0A1H0DUU5"/>
<dbReference type="InterPro" id="IPR001128">
    <property type="entry name" value="Cyt_P450"/>
</dbReference>
<proteinExistence type="inferred from homology"/>
<dbReference type="PANTHER" id="PTHR46696:SF6">
    <property type="entry name" value="P450, PUTATIVE (EUROFUNG)-RELATED"/>
    <property type="match status" value="1"/>
</dbReference>
<dbReference type="InterPro" id="IPR036396">
    <property type="entry name" value="Cyt_P450_sf"/>
</dbReference>
<keyword evidence="5 7" id="KW-0408">Iron</keyword>
<accession>A0A1H0DUU5</accession>
<dbReference type="PRINTS" id="PR00385">
    <property type="entry name" value="P450"/>
</dbReference>
<evidence type="ECO:0000256" key="5">
    <source>
        <dbReference type="ARBA" id="ARBA00023004"/>
    </source>
</evidence>
<dbReference type="PROSITE" id="PS00086">
    <property type="entry name" value="CYTOCHROME_P450"/>
    <property type="match status" value="1"/>
</dbReference>
<dbReference type="FunFam" id="1.10.630.10:FF:000018">
    <property type="entry name" value="Cytochrome P450 monooxygenase"/>
    <property type="match status" value="1"/>
</dbReference>
<dbReference type="CDD" id="cd11030">
    <property type="entry name" value="CYP105-like"/>
    <property type="match status" value="1"/>
</dbReference>
<dbReference type="InterPro" id="IPR002397">
    <property type="entry name" value="Cyt_P450_B"/>
</dbReference>
<dbReference type="GO" id="GO:0016705">
    <property type="term" value="F:oxidoreductase activity, acting on paired donors, with incorporation or reduction of molecular oxygen"/>
    <property type="evidence" value="ECO:0007669"/>
    <property type="project" value="InterPro"/>
</dbReference>
<gene>
    <name evidence="8" type="ORF">SAMN05192576_2676</name>
</gene>
<evidence type="ECO:0000313" key="8">
    <source>
        <dbReference type="EMBL" id="SDN73930.1"/>
    </source>
</evidence>
<dbReference type="Pfam" id="PF00067">
    <property type="entry name" value="p450"/>
    <property type="match status" value="1"/>
</dbReference>
<dbReference type="GO" id="GO:0005506">
    <property type="term" value="F:iron ion binding"/>
    <property type="evidence" value="ECO:0007669"/>
    <property type="project" value="InterPro"/>
</dbReference>
<dbReference type="PRINTS" id="PR00359">
    <property type="entry name" value="BP450"/>
</dbReference>
<dbReference type="InterPro" id="IPR017972">
    <property type="entry name" value="Cyt_P450_CS"/>
</dbReference>
<evidence type="ECO:0000256" key="7">
    <source>
        <dbReference type="RuleBase" id="RU000461"/>
    </source>
</evidence>
<reference evidence="8 9" key="1">
    <citation type="submission" date="2016-10" db="EMBL/GenBank/DDBJ databases">
        <authorList>
            <person name="de Groot N.N."/>
        </authorList>
    </citation>
    <scope>NUCLEOTIDE SEQUENCE [LARGE SCALE GENOMIC DNA]</scope>
    <source>
        <strain evidence="8 9">CGMCC 1.11147</strain>
    </source>
</reference>
<protein>
    <submittedName>
        <fullName evidence="8">Cytochrome P450</fullName>
    </submittedName>
</protein>
<dbReference type="SUPFAM" id="SSF48264">
    <property type="entry name" value="Cytochrome P450"/>
    <property type="match status" value="1"/>
</dbReference>
<keyword evidence="4 7" id="KW-0560">Oxidoreductase</keyword>
<evidence type="ECO:0000256" key="4">
    <source>
        <dbReference type="ARBA" id="ARBA00023002"/>
    </source>
</evidence>
<name>A0A1H0DUU5_9ACTN</name>
<evidence type="ECO:0000256" key="6">
    <source>
        <dbReference type="ARBA" id="ARBA00023033"/>
    </source>
</evidence>
<keyword evidence="2 7" id="KW-0349">Heme</keyword>
<evidence type="ECO:0000256" key="1">
    <source>
        <dbReference type="ARBA" id="ARBA00010617"/>
    </source>
</evidence>